<organism evidence="1 2">
    <name type="scientific">Shimia gijangensis</name>
    <dbReference type="NCBI Taxonomy" id="1470563"/>
    <lineage>
        <taxon>Bacteria</taxon>
        <taxon>Pseudomonadati</taxon>
        <taxon>Pseudomonadota</taxon>
        <taxon>Alphaproteobacteria</taxon>
        <taxon>Rhodobacterales</taxon>
        <taxon>Roseobacteraceae</taxon>
    </lineage>
</organism>
<dbReference type="InterPro" id="IPR053745">
    <property type="entry name" value="Viral_Tail_Comp_sf"/>
</dbReference>
<proteinExistence type="predicted"/>
<evidence type="ECO:0000313" key="1">
    <source>
        <dbReference type="EMBL" id="SHI84614.1"/>
    </source>
</evidence>
<evidence type="ECO:0008006" key="3">
    <source>
        <dbReference type="Google" id="ProtNLM"/>
    </source>
</evidence>
<dbReference type="STRING" id="1470563.SAMN05444000_103202"/>
<dbReference type="InterPro" id="IPR021508">
    <property type="entry name" value="Gp17-like"/>
</dbReference>
<evidence type="ECO:0000313" key="2">
    <source>
        <dbReference type="Proteomes" id="UP000183982"/>
    </source>
</evidence>
<protein>
    <recommendedName>
        <fullName evidence="3">DUF3168 domain-containing protein</fullName>
    </recommendedName>
</protein>
<dbReference type="Proteomes" id="UP000183982">
    <property type="component" value="Unassembled WGS sequence"/>
</dbReference>
<accession>A0A1M6EGM1</accession>
<dbReference type="AlphaFoldDB" id="A0A1M6EGM1"/>
<dbReference type="EMBL" id="FQZQ01000003">
    <property type="protein sequence ID" value="SHI84614.1"/>
    <property type="molecule type" value="Genomic_DNA"/>
</dbReference>
<dbReference type="Pfam" id="PF11367">
    <property type="entry name" value="Tail_completion_gp17"/>
    <property type="match status" value="1"/>
</dbReference>
<sequence>MFRNRRGGRISYAVSKALQVAIYQRLQGDAGVTSLIGAAIFDEVPAGVLPETYVSLGAETVLDRSDKSGSGAEHRLTISILSEAAGFADAKAVAVAISDALEGADLTLTRGRLVYLKFDRATARREGTANTRRIDLRFRARVEDNI</sequence>
<name>A0A1M6EGM1_9RHOB</name>
<reference evidence="2" key="1">
    <citation type="submission" date="2016-11" db="EMBL/GenBank/DDBJ databases">
        <authorList>
            <person name="Varghese N."/>
            <person name="Submissions S."/>
        </authorList>
    </citation>
    <scope>NUCLEOTIDE SEQUENCE [LARGE SCALE GENOMIC DNA]</scope>
    <source>
        <strain evidence="2">DSM 100564</strain>
    </source>
</reference>
<gene>
    <name evidence="1" type="ORF">SAMN05444000_103202</name>
</gene>
<keyword evidence="2" id="KW-1185">Reference proteome</keyword>
<dbReference type="Gene3D" id="3.30.2000.30">
    <property type="match status" value="1"/>
</dbReference>